<evidence type="ECO:0000256" key="2">
    <source>
        <dbReference type="ARBA" id="ARBA00011900"/>
    </source>
</evidence>
<gene>
    <name evidence="9" type="ORF">NW209_10345</name>
</gene>
<evidence type="ECO:0000313" key="10">
    <source>
        <dbReference type="Proteomes" id="UP001204579"/>
    </source>
</evidence>
<keyword evidence="6" id="KW-0680">Restriction system</keyword>
<dbReference type="GO" id="GO:0032259">
    <property type="term" value="P:methylation"/>
    <property type="evidence" value="ECO:0007669"/>
    <property type="project" value="UniProtKB-KW"/>
</dbReference>
<dbReference type="Gene3D" id="3.40.50.150">
    <property type="entry name" value="Vaccinia Virus protein VP39"/>
    <property type="match status" value="1"/>
</dbReference>
<keyword evidence="3 9" id="KW-0489">Methyltransferase</keyword>
<reference evidence="9 10" key="1">
    <citation type="submission" date="2022-08" db="EMBL/GenBank/DDBJ databases">
        <authorList>
            <person name="Zeman M."/>
            <person name="Kubasova T."/>
        </authorList>
    </citation>
    <scope>NUCLEOTIDE SEQUENCE [LARGE SCALE GENOMIC DNA]</scope>
    <source>
        <strain evidence="9 10">ET62</strain>
    </source>
</reference>
<comment type="catalytic activity">
    <reaction evidence="7">
        <text>a 2'-deoxyadenosine in DNA + S-adenosyl-L-methionine = an N(6)-methyl-2'-deoxyadenosine in DNA + S-adenosyl-L-homocysteine + H(+)</text>
        <dbReference type="Rhea" id="RHEA:15197"/>
        <dbReference type="Rhea" id="RHEA-COMP:12418"/>
        <dbReference type="Rhea" id="RHEA-COMP:12419"/>
        <dbReference type="ChEBI" id="CHEBI:15378"/>
        <dbReference type="ChEBI" id="CHEBI:57856"/>
        <dbReference type="ChEBI" id="CHEBI:59789"/>
        <dbReference type="ChEBI" id="CHEBI:90615"/>
        <dbReference type="ChEBI" id="CHEBI:90616"/>
        <dbReference type="EC" id="2.1.1.72"/>
    </reaction>
</comment>
<dbReference type="PANTHER" id="PTHR42933">
    <property type="entry name" value="SLR6095 PROTEIN"/>
    <property type="match status" value="1"/>
</dbReference>
<evidence type="ECO:0000256" key="1">
    <source>
        <dbReference type="ARBA" id="ARBA00006594"/>
    </source>
</evidence>
<accession>A0AAW5NAU0</accession>
<evidence type="ECO:0000256" key="5">
    <source>
        <dbReference type="ARBA" id="ARBA00022691"/>
    </source>
</evidence>
<dbReference type="Pfam" id="PF02384">
    <property type="entry name" value="N6_Mtase"/>
    <property type="match status" value="1"/>
</dbReference>
<evidence type="ECO:0000256" key="3">
    <source>
        <dbReference type="ARBA" id="ARBA00022603"/>
    </source>
</evidence>
<evidence type="ECO:0000259" key="8">
    <source>
        <dbReference type="Pfam" id="PF02384"/>
    </source>
</evidence>
<dbReference type="SUPFAM" id="SSF53335">
    <property type="entry name" value="S-adenosyl-L-methionine-dependent methyltransferases"/>
    <property type="match status" value="1"/>
</dbReference>
<keyword evidence="10" id="KW-1185">Reference proteome</keyword>
<evidence type="ECO:0000256" key="7">
    <source>
        <dbReference type="ARBA" id="ARBA00047942"/>
    </source>
</evidence>
<dbReference type="GO" id="GO:0003677">
    <property type="term" value="F:DNA binding"/>
    <property type="evidence" value="ECO:0007669"/>
    <property type="project" value="InterPro"/>
</dbReference>
<dbReference type="InterPro" id="IPR029063">
    <property type="entry name" value="SAM-dependent_MTases_sf"/>
</dbReference>
<dbReference type="GO" id="GO:0008170">
    <property type="term" value="F:N-methyltransferase activity"/>
    <property type="evidence" value="ECO:0007669"/>
    <property type="project" value="InterPro"/>
</dbReference>
<dbReference type="Proteomes" id="UP001204579">
    <property type="component" value="Unassembled WGS sequence"/>
</dbReference>
<protein>
    <recommendedName>
        <fullName evidence="2">site-specific DNA-methyltransferase (adenine-specific)</fullName>
        <ecNumber evidence="2">2.1.1.72</ecNumber>
    </recommendedName>
</protein>
<keyword evidence="5" id="KW-0949">S-adenosyl-L-methionine</keyword>
<feature type="domain" description="DNA methylase adenine-specific" evidence="8">
    <location>
        <begin position="86"/>
        <end position="193"/>
    </location>
</feature>
<comment type="caution">
    <text evidence="9">The sequence shown here is derived from an EMBL/GenBank/DDBJ whole genome shotgun (WGS) entry which is preliminary data.</text>
</comment>
<dbReference type="PANTHER" id="PTHR42933:SF3">
    <property type="entry name" value="TYPE I RESTRICTION ENZYME MJAVIII METHYLASE SUBUNIT"/>
    <property type="match status" value="1"/>
</dbReference>
<dbReference type="InterPro" id="IPR051537">
    <property type="entry name" value="DNA_Adenine_Mtase"/>
</dbReference>
<organism evidence="9 10">
    <name type="scientific">Phocaeicola barnesiae</name>
    <dbReference type="NCBI Taxonomy" id="376804"/>
    <lineage>
        <taxon>Bacteria</taxon>
        <taxon>Pseudomonadati</taxon>
        <taxon>Bacteroidota</taxon>
        <taxon>Bacteroidia</taxon>
        <taxon>Bacteroidales</taxon>
        <taxon>Bacteroidaceae</taxon>
        <taxon>Phocaeicola</taxon>
    </lineage>
</organism>
<dbReference type="PRINTS" id="PR00507">
    <property type="entry name" value="N12N6MTFRASE"/>
</dbReference>
<dbReference type="GO" id="GO:0009307">
    <property type="term" value="P:DNA restriction-modification system"/>
    <property type="evidence" value="ECO:0007669"/>
    <property type="project" value="UniProtKB-KW"/>
</dbReference>
<evidence type="ECO:0000256" key="4">
    <source>
        <dbReference type="ARBA" id="ARBA00022679"/>
    </source>
</evidence>
<sequence length="234" mass="26404">MAQYPIPKEIQPLARLMTDFSHACGYDPLTVFNDFLTFVIHGFSPGAPPLKSWKYKRQQNAAFMGMVNEWVRLMQSRLKEDDSWYDPFGDIYMAFSSAGSKQAQGQFFTPVPICELMTACADTGEHLPGQRMGDPTCGSGRLLLAWHVRNLGGYLVGEDINRTCCLMTVCNMLIHGCVGEVIWHDSLQPEKFNDGWLVNPILTRTGIPTISKMSGEEYWTSRELPVKRTINSKK</sequence>
<dbReference type="AlphaFoldDB" id="A0AAW5NAU0"/>
<dbReference type="InterPro" id="IPR003356">
    <property type="entry name" value="DNA_methylase_A-5"/>
</dbReference>
<proteinExistence type="inferred from homology"/>
<dbReference type="RefSeq" id="WP_204428895.1">
    <property type="nucleotide sequence ID" value="NZ_JANRHJ010000011.1"/>
</dbReference>
<dbReference type="EMBL" id="JANRHJ010000011">
    <property type="protein sequence ID" value="MCR8874409.1"/>
    <property type="molecule type" value="Genomic_DNA"/>
</dbReference>
<keyword evidence="4" id="KW-0808">Transferase</keyword>
<evidence type="ECO:0000313" key="9">
    <source>
        <dbReference type="EMBL" id="MCR8874409.1"/>
    </source>
</evidence>
<dbReference type="EC" id="2.1.1.72" evidence="2"/>
<dbReference type="GO" id="GO:0009007">
    <property type="term" value="F:site-specific DNA-methyltransferase (adenine-specific) activity"/>
    <property type="evidence" value="ECO:0007669"/>
    <property type="project" value="UniProtKB-EC"/>
</dbReference>
<evidence type="ECO:0000256" key="6">
    <source>
        <dbReference type="ARBA" id="ARBA00022747"/>
    </source>
</evidence>
<comment type="similarity">
    <text evidence="1">Belongs to the N(4)/N(6)-methyltransferase family.</text>
</comment>
<name>A0AAW5NAU0_9BACT</name>